<dbReference type="NCBIfam" id="NF045536">
    <property type="entry name" value="phasin_PhaP6"/>
    <property type="match status" value="1"/>
</dbReference>
<protein>
    <recommendedName>
        <fullName evidence="3">Phasin protein</fullName>
    </recommendedName>
</protein>
<dbReference type="AlphaFoldDB" id="A0A1H0Q427"/>
<organism evidence="1 2">
    <name type="scientific">Paracidovorax cattleyae</name>
    <dbReference type="NCBI Taxonomy" id="80868"/>
    <lineage>
        <taxon>Bacteria</taxon>
        <taxon>Pseudomonadati</taxon>
        <taxon>Pseudomonadota</taxon>
        <taxon>Betaproteobacteria</taxon>
        <taxon>Burkholderiales</taxon>
        <taxon>Comamonadaceae</taxon>
        <taxon>Paracidovorax</taxon>
    </lineage>
</organism>
<sequence length="134" mass="14718">MPGPSSRRTRSLARQGTELAMAVPPVVAHRVARMALAGANPSQRDRREFGRMVAEKQWAFVQSWAAMGMQTLLAQQAMAASMMRLWWTPWTMATGPQLARQWQDAAAGVLGKGLVPVRRAAVANARRLARTPLV</sequence>
<dbReference type="OrthoDB" id="5625573at2"/>
<dbReference type="Proteomes" id="UP000199317">
    <property type="component" value="Unassembled WGS sequence"/>
</dbReference>
<evidence type="ECO:0008006" key="3">
    <source>
        <dbReference type="Google" id="ProtNLM"/>
    </source>
</evidence>
<name>A0A1H0Q427_9BURK</name>
<evidence type="ECO:0000313" key="2">
    <source>
        <dbReference type="Proteomes" id="UP000199317"/>
    </source>
</evidence>
<keyword evidence="2" id="KW-1185">Reference proteome</keyword>
<reference evidence="2" key="1">
    <citation type="submission" date="2016-10" db="EMBL/GenBank/DDBJ databases">
        <authorList>
            <person name="Varghese N."/>
            <person name="Submissions S."/>
        </authorList>
    </citation>
    <scope>NUCLEOTIDE SEQUENCE [LARGE SCALE GENOMIC DNA]</scope>
    <source>
        <strain evidence="2">DSM 17101</strain>
    </source>
</reference>
<gene>
    <name evidence="1" type="ORF">SAMN04489708_107155</name>
</gene>
<evidence type="ECO:0000313" key="1">
    <source>
        <dbReference type="EMBL" id="SDP11379.1"/>
    </source>
</evidence>
<accession>A0A1H0Q427</accession>
<dbReference type="EMBL" id="FNJL01000007">
    <property type="protein sequence ID" value="SDP11379.1"/>
    <property type="molecule type" value="Genomic_DNA"/>
</dbReference>
<dbReference type="RefSeq" id="WP_092833473.1">
    <property type="nucleotide sequence ID" value="NZ_CP028290.1"/>
</dbReference>
<proteinExistence type="predicted"/>
<dbReference type="InterPro" id="IPR053785">
    <property type="entry name" value="PhaP6-like"/>
</dbReference>